<sequence length="267" mass="29877">MSAQFNASQLSILLIEPSEVQRKVITRHLADAGVRQVDGAATIAEAQEKLGYLNPDLVASAMYFEDGDADKILDFMFSQPHLRDTPFMLVSSETKRNYIEQFKQLGVVAILPKPFTFPHLKRALNATIDLIEPQALKLSNFETEDLSVLIVDDSVTSRHYLGRVVRSIGIENIVEAESGAQAIEVLRDYPVDLIVTDYHMPEMNGDEFAKTVRNELNQQHVPILMVSARADELQLEQIEQSGVNALTDKPFEPETLRTLLASILDDL</sequence>
<dbReference type="InterPro" id="IPR001789">
    <property type="entry name" value="Sig_transdc_resp-reg_receiver"/>
</dbReference>
<dbReference type="Pfam" id="PF00072">
    <property type="entry name" value="Response_reg"/>
    <property type="match status" value="2"/>
</dbReference>
<organism evidence="4 5">
    <name type="scientific">Aliidiomarina soli</name>
    <dbReference type="NCBI Taxonomy" id="1928574"/>
    <lineage>
        <taxon>Bacteria</taxon>
        <taxon>Pseudomonadati</taxon>
        <taxon>Pseudomonadota</taxon>
        <taxon>Gammaproteobacteria</taxon>
        <taxon>Alteromonadales</taxon>
        <taxon>Idiomarinaceae</taxon>
        <taxon>Aliidiomarina</taxon>
    </lineage>
</organism>
<gene>
    <name evidence="4" type="ORF">CWE14_07705</name>
</gene>
<dbReference type="InterPro" id="IPR011006">
    <property type="entry name" value="CheY-like_superfamily"/>
</dbReference>
<dbReference type="PANTHER" id="PTHR44591">
    <property type="entry name" value="STRESS RESPONSE REGULATOR PROTEIN 1"/>
    <property type="match status" value="1"/>
</dbReference>
<reference evidence="4 5" key="1">
    <citation type="journal article" date="2011" name="Front. Microbiol.">
        <title>Genomic signatures of strain selection and enhancement in Bacillus atrophaeus var. globigii, a historical biowarfare simulant.</title>
        <authorList>
            <person name="Gibbons H.S."/>
            <person name="Broomall S.M."/>
            <person name="McNew L.A."/>
            <person name="Daligault H."/>
            <person name="Chapman C."/>
            <person name="Bruce D."/>
            <person name="Karavis M."/>
            <person name="Krepps M."/>
            <person name="McGregor P.A."/>
            <person name="Hong C."/>
            <person name="Park K.H."/>
            <person name="Akmal A."/>
            <person name="Feldman A."/>
            <person name="Lin J.S."/>
            <person name="Chang W.E."/>
            <person name="Higgs B.W."/>
            <person name="Demirev P."/>
            <person name="Lindquist J."/>
            <person name="Liem A."/>
            <person name="Fochler E."/>
            <person name="Read T.D."/>
            <person name="Tapia R."/>
            <person name="Johnson S."/>
            <person name="Bishop-Lilly K.A."/>
            <person name="Detter C."/>
            <person name="Han C."/>
            <person name="Sozhamannan S."/>
            <person name="Rosenzweig C.N."/>
            <person name="Skowronski E.W."/>
        </authorList>
    </citation>
    <scope>NUCLEOTIDE SEQUENCE [LARGE SCALE GENOMIC DNA]</scope>
    <source>
        <strain evidence="4 5">Y4G10-17</strain>
    </source>
</reference>
<accession>A0A432WH00</accession>
<evidence type="ECO:0000256" key="1">
    <source>
        <dbReference type="ARBA" id="ARBA00022553"/>
    </source>
</evidence>
<evidence type="ECO:0000259" key="3">
    <source>
        <dbReference type="PROSITE" id="PS50110"/>
    </source>
</evidence>
<dbReference type="Gene3D" id="3.40.50.2300">
    <property type="match status" value="2"/>
</dbReference>
<comment type="caution">
    <text evidence="2">Lacks conserved residue(s) required for the propagation of feature annotation.</text>
</comment>
<keyword evidence="5" id="KW-1185">Reference proteome</keyword>
<protein>
    <submittedName>
        <fullName evidence="4">Two-component system response regulator</fullName>
    </submittedName>
</protein>
<feature type="modified residue" description="4-aspartylphosphate" evidence="2">
    <location>
        <position position="197"/>
    </location>
</feature>
<dbReference type="PANTHER" id="PTHR44591:SF3">
    <property type="entry name" value="RESPONSE REGULATORY DOMAIN-CONTAINING PROTEIN"/>
    <property type="match status" value="1"/>
</dbReference>
<dbReference type="InterPro" id="IPR050595">
    <property type="entry name" value="Bact_response_regulator"/>
</dbReference>
<dbReference type="PROSITE" id="PS50110">
    <property type="entry name" value="RESPONSE_REGULATORY"/>
    <property type="match status" value="2"/>
</dbReference>
<proteinExistence type="predicted"/>
<comment type="caution">
    <text evidence="4">The sequence shown here is derived from an EMBL/GenBank/DDBJ whole genome shotgun (WGS) entry which is preliminary data.</text>
</comment>
<dbReference type="GO" id="GO:0000160">
    <property type="term" value="P:phosphorelay signal transduction system"/>
    <property type="evidence" value="ECO:0007669"/>
    <property type="project" value="InterPro"/>
</dbReference>
<dbReference type="EMBL" id="PIPO01000003">
    <property type="protein sequence ID" value="RUO33106.1"/>
    <property type="molecule type" value="Genomic_DNA"/>
</dbReference>
<dbReference type="SUPFAM" id="SSF52172">
    <property type="entry name" value="CheY-like"/>
    <property type="match status" value="2"/>
</dbReference>
<evidence type="ECO:0000256" key="2">
    <source>
        <dbReference type="PROSITE-ProRule" id="PRU00169"/>
    </source>
</evidence>
<evidence type="ECO:0000313" key="5">
    <source>
        <dbReference type="Proteomes" id="UP000287823"/>
    </source>
</evidence>
<dbReference type="AlphaFoldDB" id="A0A432WH00"/>
<dbReference type="Proteomes" id="UP000287823">
    <property type="component" value="Unassembled WGS sequence"/>
</dbReference>
<feature type="domain" description="Response regulatory" evidence="3">
    <location>
        <begin position="147"/>
        <end position="264"/>
    </location>
</feature>
<feature type="domain" description="Response regulatory" evidence="3">
    <location>
        <begin position="11"/>
        <end position="128"/>
    </location>
</feature>
<evidence type="ECO:0000313" key="4">
    <source>
        <dbReference type="EMBL" id="RUO33106.1"/>
    </source>
</evidence>
<dbReference type="RefSeq" id="WP_126798833.1">
    <property type="nucleotide sequence ID" value="NZ_PIPO01000003.1"/>
</dbReference>
<name>A0A432WH00_9GAMM</name>
<dbReference type="SMART" id="SM00448">
    <property type="entry name" value="REC"/>
    <property type="match status" value="2"/>
</dbReference>
<keyword evidence="1 2" id="KW-0597">Phosphoprotein</keyword>